<dbReference type="GO" id="GO:0005829">
    <property type="term" value="C:cytosol"/>
    <property type="evidence" value="ECO:0007669"/>
    <property type="project" value="TreeGrafter"/>
</dbReference>
<evidence type="ECO:0000256" key="8">
    <source>
        <dbReference type="RuleBase" id="RU000336"/>
    </source>
</evidence>
<keyword evidence="7 8" id="KW-0460">Magnesium</keyword>
<dbReference type="AlphaFoldDB" id="A0A1F7YIV7"/>
<comment type="cofactor">
    <cofactor evidence="7 8">
        <name>Mg(2+)</name>
        <dbReference type="ChEBI" id="CHEBI:18420"/>
    </cofactor>
    <text evidence="7 8">Binds 3 Mg(2+) ions per subunit.</text>
</comment>
<organism evidence="10 11">
    <name type="scientific">Candidatus Woesebacteria bacterium RIFCSPHIGHO2_01_FULL_40_22</name>
    <dbReference type="NCBI Taxonomy" id="1802499"/>
    <lineage>
        <taxon>Bacteria</taxon>
        <taxon>Candidatus Woeseibacteriota</taxon>
    </lineage>
</organism>
<evidence type="ECO:0000313" key="11">
    <source>
        <dbReference type="Proteomes" id="UP000179221"/>
    </source>
</evidence>
<dbReference type="SUPFAM" id="SSF55681">
    <property type="entry name" value="Class II aaRS and biotin synthetases"/>
    <property type="match status" value="1"/>
</dbReference>
<dbReference type="Gene3D" id="3.30.930.10">
    <property type="entry name" value="Bira Bifunctional Protein, Domain 2"/>
    <property type="match status" value="1"/>
</dbReference>
<evidence type="ECO:0000256" key="5">
    <source>
        <dbReference type="ARBA" id="ARBA00023146"/>
    </source>
</evidence>
<dbReference type="InterPro" id="IPR045864">
    <property type="entry name" value="aa-tRNA-synth_II/BPL/LPL"/>
</dbReference>
<dbReference type="Pfam" id="PF01336">
    <property type="entry name" value="tRNA_anti-codon"/>
    <property type="match status" value="1"/>
</dbReference>
<evidence type="ECO:0000256" key="6">
    <source>
        <dbReference type="ARBA" id="ARBA00048573"/>
    </source>
</evidence>
<dbReference type="Proteomes" id="UP000179221">
    <property type="component" value="Unassembled WGS sequence"/>
</dbReference>
<dbReference type="PRINTS" id="PR00982">
    <property type="entry name" value="TRNASYNTHLYS"/>
</dbReference>
<dbReference type="PROSITE" id="PS50862">
    <property type="entry name" value="AA_TRNA_LIGASE_II"/>
    <property type="match status" value="1"/>
</dbReference>
<evidence type="ECO:0000259" key="9">
    <source>
        <dbReference type="PROSITE" id="PS50862"/>
    </source>
</evidence>
<evidence type="ECO:0000256" key="2">
    <source>
        <dbReference type="ARBA" id="ARBA00022723"/>
    </source>
</evidence>
<dbReference type="EC" id="6.1.1.6" evidence="7"/>
<gene>
    <name evidence="7" type="primary">lysS</name>
    <name evidence="10" type="ORF">A2628_02970</name>
</gene>
<keyword evidence="1 7" id="KW-0436">Ligase</keyword>
<dbReference type="GO" id="GO:0006430">
    <property type="term" value="P:lysyl-tRNA aminoacylation"/>
    <property type="evidence" value="ECO:0007669"/>
    <property type="project" value="UniProtKB-UniRule"/>
</dbReference>
<accession>A0A1F7YIV7</accession>
<dbReference type="InterPro" id="IPR004364">
    <property type="entry name" value="Aa-tRNA-synt_II"/>
</dbReference>
<dbReference type="GO" id="GO:0005524">
    <property type="term" value="F:ATP binding"/>
    <property type="evidence" value="ECO:0007669"/>
    <property type="project" value="UniProtKB-UniRule"/>
</dbReference>
<feature type="domain" description="Aminoacyl-transfer RNA synthetases class-II family profile" evidence="9">
    <location>
        <begin position="172"/>
        <end position="479"/>
    </location>
</feature>
<dbReference type="InterPro" id="IPR044136">
    <property type="entry name" value="Lys-tRNA-ligase_II_N"/>
</dbReference>
<dbReference type="Pfam" id="PF00152">
    <property type="entry name" value="tRNA-synt_2"/>
    <property type="match status" value="1"/>
</dbReference>
<dbReference type="Gene3D" id="2.40.50.140">
    <property type="entry name" value="Nucleic acid-binding proteins"/>
    <property type="match status" value="1"/>
</dbReference>
<evidence type="ECO:0000313" key="10">
    <source>
        <dbReference type="EMBL" id="OGM26475.1"/>
    </source>
</evidence>
<evidence type="ECO:0000256" key="7">
    <source>
        <dbReference type="HAMAP-Rule" id="MF_00252"/>
    </source>
</evidence>
<feature type="binding site" evidence="7">
    <location>
        <position position="400"/>
    </location>
    <ligand>
        <name>Mg(2+)</name>
        <dbReference type="ChEBI" id="CHEBI:18420"/>
        <label>1</label>
    </ligand>
</feature>
<reference evidence="10 11" key="1">
    <citation type="journal article" date="2016" name="Nat. Commun.">
        <title>Thousands of microbial genomes shed light on interconnected biogeochemical processes in an aquifer system.</title>
        <authorList>
            <person name="Anantharaman K."/>
            <person name="Brown C.T."/>
            <person name="Hug L.A."/>
            <person name="Sharon I."/>
            <person name="Castelle C.J."/>
            <person name="Probst A.J."/>
            <person name="Thomas B.C."/>
            <person name="Singh A."/>
            <person name="Wilkins M.J."/>
            <person name="Karaoz U."/>
            <person name="Brodie E.L."/>
            <person name="Williams K.H."/>
            <person name="Hubbard S.S."/>
            <person name="Banfield J.F."/>
        </authorList>
    </citation>
    <scope>NUCLEOTIDE SEQUENCE [LARGE SCALE GENOMIC DNA]</scope>
</reference>
<comment type="subcellular location">
    <subcellularLocation>
        <location evidence="7">Cytoplasm</location>
    </subcellularLocation>
</comment>
<keyword evidence="4 7" id="KW-0067">ATP-binding</keyword>
<evidence type="ECO:0000256" key="4">
    <source>
        <dbReference type="ARBA" id="ARBA00022840"/>
    </source>
</evidence>
<evidence type="ECO:0000256" key="3">
    <source>
        <dbReference type="ARBA" id="ARBA00022741"/>
    </source>
</evidence>
<dbReference type="SUPFAM" id="SSF50249">
    <property type="entry name" value="Nucleic acid-binding proteins"/>
    <property type="match status" value="1"/>
</dbReference>
<dbReference type="InterPro" id="IPR002313">
    <property type="entry name" value="Lys-tRNA-ligase_II"/>
</dbReference>
<comment type="catalytic activity">
    <reaction evidence="6 7 8">
        <text>tRNA(Lys) + L-lysine + ATP = L-lysyl-tRNA(Lys) + AMP + diphosphate</text>
        <dbReference type="Rhea" id="RHEA:20792"/>
        <dbReference type="Rhea" id="RHEA-COMP:9696"/>
        <dbReference type="Rhea" id="RHEA-COMP:9697"/>
        <dbReference type="ChEBI" id="CHEBI:30616"/>
        <dbReference type="ChEBI" id="CHEBI:32551"/>
        <dbReference type="ChEBI" id="CHEBI:33019"/>
        <dbReference type="ChEBI" id="CHEBI:78442"/>
        <dbReference type="ChEBI" id="CHEBI:78529"/>
        <dbReference type="ChEBI" id="CHEBI:456215"/>
        <dbReference type="EC" id="6.1.1.6"/>
    </reaction>
</comment>
<dbReference type="InterPro" id="IPR006195">
    <property type="entry name" value="aa-tRNA-synth_II"/>
</dbReference>
<sequence>MAEEKLEEIRSIRLHKISELKKLGINPYPSKVKGLHEPVSIVRTHLDDKRAVTGRLMGWREHGNVIFADLKDETGKIQLFFQKKNLQDNFKMLKLFDVGDFIWSMGKVFKTTAGEITIDVLDFQVLSKSIRPLPSTWFGLKDDEERYRKRYLDLLLNDDLKALFRKKAIFWQSMRDFLISKGFLEVETPVLETTAGGADANPFITHHNALDIDLYLRISMGELWQKRLMVAGFLKTFEIGRQFRNEGISREHLQDYSQMEFYWAYANYDDSMKLVEDMYKYVAEKTFGTLKFVINKAEIDLGGTWKKIDYCAAIQEHAGIDIRSASKGEIEAKLNELKQDFNKNDSKGRLIDSLWKSVRRKIMGPAFLVGHPVDVSPLAKRQEERPDFVERYQVILGGSEMGNGYSELNDPIDQAERFKDQEKMREAGDLEAQMNDKDFVEALEYGMPPVSGFGVSERLFSFLVDKPIRETVLFPLLRPESENIKRQRVKKARKSKT</sequence>
<comment type="similarity">
    <text evidence="7">Belongs to the class-II aminoacyl-tRNA synthetase family.</text>
</comment>
<keyword evidence="3 7" id="KW-0547">Nucleotide-binding</keyword>
<dbReference type="InterPro" id="IPR004365">
    <property type="entry name" value="NA-bd_OB_tRNA"/>
</dbReference>
<dbReference type="NCBIfam" id="TIGR00499">
    <property type="entry name" value="lysS_bact"/>
    <property type="match status" value="1"/>
</dbReference>
<comment type="subunit">
    <text evidence="7">Homodimer.</text>
</comment>
<keyword evidence="5 7" id="KW-0030">Aminoacyl-tRNA synthetase</keyword>
<dbReference type="InterPro" id="IPR018149">
    <property type="entry name" value="Lys-tRNA-synth_II_C"/>
</dbReference>
<proteinExistence type="inferred from homology"/>
<dbReference type="PANTHER" id="PTHR42918:SF15">
    <property type="entry name" value="LYSINE--TRNA LIGASE, CHLOROPLASTIC_MITOCHONDRIAL"/>
    <property type="match status" value="1"/>
</dbReference>
<dbReference type="InterPro" id="IPR012340">
    <property type="entry name" value="NA-bd_OB-fold"/>
</dbReference>
<comment type="caution">
    <text evidence="7">Lacks conserved residue(s) required for the propagation of feature annotation.</text>
</comment>
<name>A0A1F7YIV7_9BACT</name>
<comment type="caution">
    <text evidence="10">The sequence shown here is derived from an EMBL/GenBank/DDBJ whole genome shotgun (WGS) entry which is preliminary data.</text>
</comment>
<dbReference type="GO" id="GO:0004824">
    <property type="term" value="F:lysine-tRNA ligase activity"/>
    <property type="evidence" value="ECO:0007669"/>
    <property type="project" value="UniProtKB-UniRule"/>
</dbReference>
<keyword evidence="2 7" id="KW-0479">Metal-binding</keyword>
<feature type="binding site" evidence="7">
    <location>
        <position position="400"/>
    </location>
    <ligand>
        <name>Mg(2+)</name>
        <dbReference type="ChEBI" id="CHEBI:18420"/>
        <label>2</label>
    </ligand>
</feature>
<protein>
    <recommendedName>
        <fullName evidence="7">Lysine--tRNA ligase</fullName>
        <ecNumber evidence="7">6.1.1.6</ecNumber>
    </recommendedName>
    <alternativeName>
        <fullName evidence="7">Lysyl-tRNA synthetase</fullName>
        <shortName evidence="7">LysRS</shortName>
    </alternativeName>
</protein>
<dbReference type="GO" id="GO:0000049">
    <property type="term" value="F:tRNA binding"/>
    <property type="evidence" value="ECO:0007669"/>
    <property type="project" value="TreeGrafter"/>
</dbReference>
<dbReference type="PANTHER" id="PTHR42918">
    <property type="entry name" value="LYSYL-TRNA SYNTHETASE"/>
    <property type="match status" value="1"/>
</dbReference>
<dbReference type="GO" id="GO:0000287">
    <property type="term" value="F:magnesium ion binding"/>
    <property type="evidence" value="ECO:0007669"/>
    <property type="project" value="UniProtKB-UniRule"/>
</dbReference>
<evidence type="ECO:0000256" key="1">
    <source>
        <dbReference type="ARBA" id="ARBA00022598"/>
    </source>
</evidence>
<dbReference type="HAMAP" id="MF_00252">
    <property type="entry name" value="Lys_tRNA_synth_class2"/>
    <property type="match status" value="1"/>
</dbReference>
<dbReference type="EMBL" id="MGGL01000011">
    <property type="protein sequence ID" value="OGM26475.1"/>
    <property type="molecule type" value="Genomic_DNA"/>
</dbReference>
<dbReference type="NCBIfam" id="NF001756">
    <property type="entry name" value="PRK00484.1"/>
    <property type="match status" value="1"/>
</dbReference>
<keyword evidence="7" id="KW-0648">Protein biosynthesis</keyword>
<dbReference type="CDD" id="cd04322">
    <property type="entry name" value="LysRS_N"/>
    <property type="match status" value="1"/>
</dbReference>
<keyword evidence="7" id="KW-0963">Cytoplasm</keyword>